<name>A0A9X2I3R2_9GAMM</name>
<evidence type="ECO:0000256" key="1">
    <source>
        <dbReference type="ARBA" id="ARBA00003065"/>
    </source>
</evidence>
<proteinExistence type="inferred from homology"/>
<feature type="domain" description="DNA replication/recombination mediator RecO N-terminal" evidence="9">
    <location>
        <begin position="6"/>
        <end position="70"/>
    </location>
</feature>
<evidence type="ECO:0000256" key="6">
    <source>
        <dbReference type="ARBA" id="ARBA00023204"/>
    </source>
</evidence>
<dbReference type="Gene3D" id="2.40.50.140">
    <property type="entry name" value="Nucleic acid-binding proteins"/>
    <property type="match status" value="1"/>
</dbReference>
<dbReference type="InterPro" id="IPR037278">
    <property type="entry name" value="ARFGAP/RecO"/>
</dbReference>
<comment type="function">
    <text evidence="1 8">Involved in DNA repair and RecF pathway recombination.</text>
</comment>
<evidence type="ECO:0000256" key="3">
    <source>
        <dbReference type="ARBA" id="ARBA00021310"/>
    </source>
</evidence>
<dbReference type="AlphaFoldDB" id="A0A9X2I3R2"/>
<dbReference type="GO" id="GO:0006310">
    <property type="term" value="P:DNA recombination"/>
    <property type="evidence" value="ECO:0007669"/>
    <property type="project" value="UniProtKB-UniRule"/>
</dbReference>
<dbReference type="GO" id="GO:0043590">
    <property type="term" value="C:bacterial nucleoid"/>
    <property type="evidence" value="ECO:0007669"/>
    <property type="project" value="TreeGrafter"/>
</dbReference>
<dbReference type="Pfam" id="PF02565">
    <property type="entry name" value="RecO_C"/>
    <property type="match status" value="1"/>
</dbReference>
<dbReference type="InterPro" id="IPR022572">
    <property type="entry name" value="DNA_rep/recomb_RecO_N"/>
</dbReference>
<dbReference type="InterPro" id="IPR003717">
    <property type="entry name" value="RecO"/>
</dbReference>
<evidence type="ECO:0000256" key="5">
    <source>
        <dbReference type="ARBA" id="ARBA00023172"/>
    </source>
</evidence>
<evidence type="ECO:0000256" key="4">
    <source>
        <dbReference type="ARBA" id="ARBA00022763"/>
    </source>
</evidence>
<keyword evidence="11" id="KW-1185">Reference proteome</keyword>
<reference evidence="10" key="1">
    <citation type="submission" date="2022-05" db="EMBL/GenBank/DDBJ databases">
        <authorList>
            <person name="Sun H.-N."/>
        </authorList>
    </citation>
    <scope>NUCLEOTIDE SEQUENCE</scope>
    <source>
        <strain evidence="10">HB14</strain>
    </source>
</reference>
<evidence type="ECO:0000313" key="10">
    <source>
        <dbReference type="EMBL" id="MCP8898897.1"/>
    </source>
</evidence>
<dbReference type="RefSeq" id="WP_253967164.1">
    <property type="nucleotide sequence ID" value="NZ_JAMFTH010000001.1"/>
</dbReference>
<keyword evidence="4 8" id="KW-0227">DNA damage</keyword>
<dbReference type="SUPFAM" id="SSF50249">
    <property type="entry name" value="Nucleic acid-binding proteins"/>
    <property type="match status" value="1"/>
</dbReference>
<dbReference type="Gene3D" id="1.20.1440.120">
    <property type="entry name" value="Recombination protein O, C-terminal domain"/>
    <property type="match status" value="1"/>
</dbReference>
<organism evidence="10 11">
    <name type="scientific">Gilvimarinus xylanilyticus</name>
    <dbReference type="NCBI Taxonomy" id="2944139"/>
    <lineage>
        <taxon>Bacteria</taxon>
        <taxon>Pseudomonadati</taxon>
        <taxon>Pseudomonadota</taxon>
        <taxon>Gammaproteobacteria</taxon>
        <taxon>Cellvibrionales</taxon>
        <taxon>Cellvibrionaceae</taxon>
        <taxon>Gilvimarinus</taxon>
    </lineage>
</organism>
<dbReference type="PANTHER" id="PTHR33991:SF1">
    <property type="entry name" value="DNA REPAIR PROTEIN RECO"/>
    <property type="match status" value="1"/>
</dbReference>
<dbReference type="NCBIfam" id="TIGR00613">
    <property type="entry name" value="reco"/>
    <property type="match status" value="1"/>
</dbReference>
<keyword evidence="5 8" id="KW-0233">DNA recombination</keyword>
<dbReference type="GO" id="GO:0006302">
    <property type="term" value="P:double-strand break repair"/>
    <property type="evidence" value="ECO:0007669"/>
    <property type="project" value="TreeGrafter"/>
</dbReference>
<sequence length="236" mass="26419">MQRVELEQAYIIHTRPYRDTSIIAHCLTRQHGMIGAVVRGQRQKKNAHRSLINPFIPLLVSMQGKGSLLLMTHFEASGLRHFLQGPALYSGLYLNELLLRLLPEGDAHPQVFTAYQDAVQSLAQSAEIEPVLRGFEYRLLQELGVGINWSHCAASGEAIEPEAWYRLDPEAGFIKCVNPPAGLAVLKGADILAVSYHGEDSVVAKRTAKRVNRQLLEHLLGAKPLRSRELFRQVNR</sequence>
<evidence type="ECO:0000259" key="9">
    <source>
        <dbReference type="Pfam" id="PF11967"/>
    </source>
</evidence>
<reference evidence="10" key="2">
    <citation type="submission" date="2023-01" db="EMBL/GenBank/DDBJ databases">
        <title>Gilvimarinus xylanilyticus HB14 isolated from Caulerpa lentillifera aquaculture base in Hainan, China.</title>
        <authorList>
            <person name="Zhang Y.-J."/>
        </authorList>
    </citation>
    <scope>NUCLEOTIDE SEQUENCE</scope>
    <source>
        <strain evidence="10">HB14</strain>
    </source>
</reference>
<gene>
    <name evidence="8 10" type="primary">recO</name>
    <name evidence="10" type="ORF">M6D89_06255</name>
</gene>
<comment type="similarity">
    <text evidence="2 8">Belongs to the RecO family.</text>
</comment>
<evidence type="ECO:0000256" key="8">
    <source>
        <dbReference type="HAMAP-Rule" id="MF_00201"/>
    </source>
</evidence>
<dbReference type="InterPro" id="IPR012340">
    <property type="entry name" value="NA-bd_OB-fold"/>
</dbReference>
<keyword evidence="6 8" id="KW-0234">DNA repair</keyword>
<dbReference type="Pfam" id="PF11967">
    <property type="entry name" value="RecO_N"/>
    <property type="match status" value="1"/>
</dbReference>
<dbReference type="Proteomes" id="UP001139319">
    <property type="component" value="Unassembled WGS sequence"/>
</dbReference>
<evidence type="ECO:0000313" key="11">
    <source>
        <dbReference type="Proteomes" id="UP001139319"/>
    </source>
</evidence>
<accession>A0A9X2I3R2</accession>
<dbReference type="EMBL" id="JAMFTH010000001">
    <property type="protein sequence ID" value="MCP8898897.1"/>
    <property type="molecule type" value="Genomic_DNA"/>
</dbReference>
<dbReference type="PANTHER" id="PTHR33991">
    <property type="entry name" value="DNA REPAIR PROTEIN RECO"/>
    <property type="match status" value="1"/>
</dbReference>
<dbReference type="HAMAP" id="MF_00201">
    <property type="entry name" value="RecO"/>
    <property type="match status" value="1"/>
</dbReference>
<comment type="caution">
    <text evidence="10">The sequence shown here is derived from an EMBL/GenBank/DDBJ whole genome shotgun (WGS) entry which is preliminary data.</text>
</comment>
<dbReference type="SUPFAM" id="SSF57863">
    <property type="entry name" value="ArfGap/RecO-like zinc finger"/>
    <property type="match status" value="1"/>
</dbReference>
<evidence type="ECO:0000256" key="7">
    <source>
        <dbReference type="ARBA" id="ARBA00033409"/>
    </source>
</evidence>
<evidence type="ECO:0000256" key="2">
    <source>
        <dbReference type="ARBA" id="ARBA00007452"/>
    </source>
</evidence>
<protein>
    <recommendedName>
        <fullName evidence="3 8">DNA repair protein RecO</fullName>
    </recommendedName>
    <alternativeName>
        <fullName evidence="7 8">Recombination protein O</fullName>
    </alternativeName>
</protein>
<dbReference type="InterPro" id="IPR042242">
    <property type="entry name" value="RecO_C"/>
</dbReference>